<dbReference type="Proteomes" id="UP000199205">
    <property type="component" value="Unassembled WGS sequence"/>
</dbReference>
<protein>
    <submittedName>
        <fullName evidence="6">Serine protease Do</fullName>
    </submittedName>
</protein>
<reference evidence="6 7" key="1">
    <citation type="submission" date="2016-08" db="EMBL/GenBank/DDBJ databases">
        <authorList>
            <person name="Seilhamer J.J."/>
        </authorList>
    </citation>
    <scope>NUCLEOTIDE SEQUENCE [LARGE SCALE GENOMIC DNA]</scope>
    <source>
        <strain evidence="6 7">P1-7</strain>
    </source>
</reference>
<dbReference type="PANTHER" id="PTHR22939:SF129">
    <property type="entry name" value="SERINE PROTEASE HTRA2, MITOCHONDRIAL"/>
    <property type="match status" value="1"/>
</dbReference>
<keyword evidence="2 6" id="KW-0645">Protease</keyword>
<dbReference type="Gene3D" id="2.40.10.120">
    <property type="match status" value="1"/>
</dbReference>
<evidence type="ECO:0000256" key="3">
    <source>
        <dbReference type="ARBA" id="ARBA00022801"/>
    </source>
</evidence>
<gene>
    <name evidence="6" type="ORF">GA0061101_13421</name>
</gene>
<dbReference type="InterPro" id="IPR036034">
    <property type="entry name" value="PDZ_sf"/>
</dbReference>
<accession>A0A1C3XEZ9</accession>
<dbReference type="PANTHER" id="PTHR22939">
    <property type="entry name" value="SERINE PROTEASE FAMILY S1C HTRA-RELATED"/>
    <property type="match status" value="1"/>
</dbReference>
<evidence type="ECO:0000256" key="4">
    <source>
        <dbReference type="ARBA" id="ARBA00022825"/>
    </source>
</evidence>
<evidence type="ECO:0000313" key="6">
    <source>
        <dbReference type="EMBL" id="SCB50666.1"/>
    </source>
</evidence>
<dbReference type="SUPFAM" id="SSF50494">
    <property type="entry name" value="Trypsin-like serine proteases"/>
    <property type="match status" value="1"/>
</dbReference>
<dbReference type="EMBL" id="FMAF01000034">
    <property type="protein sequence ID" value="SCB50666.1"/>
    <property type="molecule type" value="Genomic_DNA"/>
</dbReference>
<dbReference type="OrthoDB" id="7358927at2"/>
<keyword evidence="3" id="KW-0378">Hydrolase</keyword>
<feature type="domain" description="PDZ" evidence="5">
    <location>
        <begin position="395"/>
        <end position="469"/>
    </location>
</feature>
<evidence type="ECO:0000259" key="5">
    <source>
        <dbReference type="PROSITE" id="PS50106"/>
    </source>
</evidence>
<dbReference type="GO" id="GO:0004252">
    <property type="term" value="F:serine-type endopeptidase activity"/>
    <property type="evidence" value="ECO:0007669"/>
    <property type="project" value="InterPro"/>
</dbReference>
<name>A0A1C3XEZ9_9HYPH</name>
<organism evidence="6 7">
    <name type="scientific">Rhizobium lusitanum</name>
    <dbReference type="NCBI Taxonomy" id="293958"/>
    <lineage>
        <taxon>Bacteria</taxon>
        <taxon>Pseudomonadati</taxon>
        <taxon>Pseudomonadota</taxon>
        <taxon>Alphaproteobacteria</taxon>
        <taxon>Hyphomicrobiales</taxon>
        <taxon>Rhizobiaceae</taxon>
        <taxon>Rhizobium/Agrobacterium group</taxon>
        <taxon>Rhizobium</taxon>
    </lineage>
</organism>
<dbReference type="InterPro" id="IPR001940">
    <property type="entry name" value="Peptidase_S1C"/>
</dbReference>
<dbReference type="SMART" id="SM00228">
    <property type="entry name" value="PDZ"/>
    <property type="match status" value="2"/>
</dbReference>
<keyword evidence="4" id="KW-0720">Serine protease</keyword>
<sequence length="477" mass="49161">MSGFSATQAWTVCVSIGGLHQNFRSRGLTIAILAASLFVGFHQAGAAPLQPSLAPMLQTVMPSVVSITVRSKETSRDEGLLIVPQEERSKSASREAAAVMHISQTVGAGVIVDAGNGYILTNNHVIENAADIKVTIADGSTYDSRVVGTDPETDIAVIKISAPGLIAVHFGDSSKLRVGDYVAAIGSPFGLGQTATFGIVSALGRAELGVEGDQDIIQTDASLNPGNSGGALVNLDGELVGINSAIIGPSGSNIGIGFAIPINTVRGTMQQLIDHGEIRRGHLGVLVQDNNTDFEKALGINVSIGALVNDVISGSAGAAAGIKPGDVIIAVNDSPIKDASELHARISSYVPKTSVRLSLLRPAGRVDLDATLSATLPEDQLPVPAEVEGKGLLESVTLDKLGSDSDAYGKVEGALVSALIDGSKAAAAGLTTGDVIVSVNQQLSPTPQMVADLAQKQKTLLLLGIFRDGHRRFLIVK</sequence>
<dbReference type="Pfam" id="PF13180">
    <property type="entry name" value="PDZ_2"/>
    <property type="match status" value="1"/>
</dbReference>
<comment type="similarity">
    <text evidence="1">Belongs to the peptidase S1C family.</text>
</comment>
<dbReference type="InterPro" id="IPR001478">
    <property type="entry name" value="PDZ"/>
</dbReference>
<evidence type="ECO:0000313" key="7">
    <source>
        <dbReference type="Proteomes" id="UP000199205"/>
    </source>
</evidence>
<dbReference type="InterPro" id="IPR009003">
    <property type="entry name" value="Peptidase_S1_PA"/>
</dbReference>
<dbReference type="GO" id="GO:0042597">
    <property type="term" value="C:periplasmic space"/>
    <property type="evidence" value="ECO:0007669"/>
    <property type="project" value="TreeGrafter"/>
</dbReference>
<dbReference type="Pfam" id="PF13365">
    <property type="entry name" value="Trypsin_2"/>
    <property type="match status" value="1"/>
</dbReference>
<feature type="domain" description="PDZ" evidence="5">
    <location>
        <begin position="284"/>
        <end position="363"/>
    </location>
</feature>
<evidence type="ECO:0000256" key="1">
    <source>
        <dbReference type="ARBA" id="ARBA00010541"/>
    </source>
</evidence>
<dbReference type="PRINTS" id="PR00834">
    <property type="entry name" value="PROTEASES2C"/>
</dbReference>
<dbReference type="Gene3D" id="2.30.42.10">
    <property type="match status" value="2"/>
</dbReference>
<dbReference type="PROSITE" id="PS50106">
    <property type="entry name" value="PDZ"/>
    <property type="match status" value="2"/>
</dbReference>
<dbReference type="AlphaFoldDB" id="A0A1C3XEZ9"/>
<evidence type="ECO:0000256" key="2">
    <source>
        <dbReference type="ARBA" id="ARBA00022670"/>
    </source>
</evidence>
<dbReference type="SUPFAM" id="SSF50156">
    <property type="entry name" value="PDZ domain-like"/>
    <property type="match status" value="2"/>
</dbReference>
<dbReference type="GO" id="GO:0006515">
    <property type="term" value="P:protein quality control for misfolded or incompletely synthesized proteins"/>
    <property type="evidence" value="ECO:0007669"/>
    <property type="project" value="TreeGrafter"/>
</dbReference>
<proteinExistence type="inferred from homology"/>